<feature type="compositionally biased region" description="Basic and acidic residues" evidence="4">
    <location>
        <begin position="38"/>
        <end position="48"/>
    </location>
</feature>
<organism evidence="7">
    <name type="scientific">Oryza sativa subsp. japonica</name>
    <name type="common">Rice</name>
    <dbReference type="NCBI Taxonomy" id="39947"/>
    <lineage>
        <taxon>Eukaryota</taxon>
        <taxon>Viridiplantae</taxon>
        <taxon>Streptophyta</taxon>
        <taxon>Embryophyta</taxon>
        <taxon>Tracheophyta</taxon>
        <taxon>Spermatophyta</taxon>
        <taxon>Magnoliopsida</taxon>
        <taxon>Liliopsida</taxon>
        <taxon>Poales</taxon>
        <taxon>Poaceae</taxon>
        <taxon>BOP clade</taxon>
        <taxon>Oryzoideae</taxon>
        <taxon>Oryzeae</taxon>
        <taxon>Oryzinae</taxon>
        <taxon>Oryza</taxon>
        <taxon>Oryza sativa</taxon>
    </lineage>
</organism>
<dbReference type="Pfam" id="PF02902">
    <property type="entry name" value="Peptidase_C48"/>
    <property type="match status" value="1"/>
</dbReference>
<dbReference type="Gene3D" id="3.40.395.10">
    <property type="entry name" value="Adenoviral Proteinase, Chain A"/>
    <property type="match status" value="1"/>
</dbReference>
<proteinExistence type="inferred from homology"/>
<reference evidence="7" key="3">
    <citation type="submission" date="2006-01" db="EMBL/GenBank/DDBJ databases">
        <authorList>
            <person name="Buell R."/>
        </authorList>
    </citation>
    <scope>NUCLEOTIDE SEQUENCE</scope>
</reference>
<dbReference type="GO" id="GO:0008234">
    <property type="term" value="F:cysteine-type peptidase activity"/>
    <property type="evidence" value="ECO:0007669"/>
    <property type="project" value="InterPro"/>
</dbReference>
<dbReference type="InterPro" id="IPR038765">
    <property type="entry name" value="Papain-like_cys_pep_sf"/>
</dbReference>
<dbReference type="InterPro" id="IPR003653">
    <property type="entry name" value="Peptidase_C48_C"/>
</dbReference>
<evidence type="ECO:0000256" key="2">
    <source>
        <dbReference type="ARBA" id="ARBA00022670"/>
    </source>
</evidence>
<dbReference type="EMBL" id="DP000011">
    <property type="protein sequence ID" value="ABA98329.1"/>
    <property type="molecule type" value="Genomic_DNA"/>
</dbReference>
<feature type="compositionally biased region" description="Pro residues" evidence="4">
    <location>
        <begin position="1"/>
        <end position="12"/>
    </location>
</feature>
<dbReference type="AlphaFoldDB" id="Q2QS49"/>
<feature type="compositionally biased region" description="Low complexity" evidence="4">
    <location>
        <begin position="52"/>
        <end position="65"/>
    </location>
</feature>
<keyword evidence="3" id="KW-0378">Hydrolase</keyword>
<dbReference type="Pfam" id="PF26133">
    <property type="entry name" value="DUF8039"/>
    <property type="match status" value="1"/>
</dbReference>
<feature type="domain" description="Ubiquitin-like protease family profile" evidence="5">
    <location>
        <begin position="710"/>
        <end position="809"/>
    </location>
</feature>
<keyword evidence="2" id="KW-0645">Protease</keyword>
<dbReference type="SUPFAM" id="SSF54001">
    <property type="entry name" value="Cysteine proteinases"/>
    <property type="match status" value="1"/>
</dbReference>
<feature type="region of interest" description="Disordered" evidence="4">
    <location>
        <begin position="1"/>
        <end position="68"/>
    </location>
</feature>
<dbReference type="InterPro" id="IPR058352">
    <property type="entry name" value="DUF8039"/>
</dbReference>
<reference evidence="7" key="2">
    <citation type="submission" date="2005-04" db="EMBL/GenBank/DDBJ databases">
        <authorList>
            <person name="Buell C.R."/>
            <person name="Wing R.A."/>
            <person name="McCombie W.A."/>
            <person name="Ouyang S."/>
        </authorList>
    </citation>
    <scope>NUCLEOTIDE SEQUENCE</scope>
</reference>
<feature type="domain" description="DUF8039" evidence="6">
    <location>
        <begin position="382"/>
        <end position="474"/>
    </location>
</feature>
<dbReference type="PANTHER" id="PTHR33018">
    <property type="entry name" value="OS10G0338966 PROTEIN-RELATED"/>
    <property type="match status" value="1"/>
</dbReference>
<feature type="region of interest" description="Disordered" evidence="4">
    <location>
        <begin position="530"/>
        <end position="570"/>
    </location>
</feature>
<dbReference type="GO" id="GO:0006508">
    <property type="term" value="P:proteolysis"/>
    <property type="evidence" value="ECO:0007669"/>
    <property type="project" value="UniProtKB-KW"/>
</dbReference>
<evidence type="ECO:0000259" key="6">
    <source>
        <dbReference type="Pfam" id="PF26133"/>
    </source>
</evidence>
<sequence length="821" mass="90749">MTTPGANPPSPTPARIQEEANPATETVAEGHPLTTAVEKPDIHAELPQEQHTSMSGGTSASRSSRNPWSQNIWPTTVLVIREVDASGRPTAPRTVIGRWSNCCGLAARENFGILHKDIGNVTEAEKEQAWMAMEKWFTIPAEAKDRLKRKAFQKLGNQARHIAYCNSGMSTHIGKEAIWAQEDAAAAAANVPAPFSDIPEQRARNWARARGKVNPDSSVTFENKSDAVVYQELLGLVAEQASQSEVDSAPKRHEDDILTKALGTNEHLGRTRGIGSDVHWKHGLPQYSSQYSKRKVSKEERDARLKAELKVEVIQELEASMNARVEERVNKVLADMNIPRGTTPAVHPTPRAQHDASLSQYRSSCASTEVPAPGLPVAPLAAVDHIEGVAQCVLLARVHPTFAPEVAEGMAFKPSVTDKVHGADLLAGYAKVSIDTVKDTWSGYPLPVPPNDEIMTLGNARKTFIQWPKEDIVVKMTPHLSRPTELTPPKSKLSIEAPRGPALSVPHSPGGADMDLADIAQSLALIKTTTKDDSSPPLVKGQKRERGKGKVGELPPEPKRGKTATSMPVSKAGKVVRAPAQFELGMPLVEDNVLAVMGIVCRELHKQYMELSNAKRKMRESSIVGHHDHQPFLSSPAYITIGFDDLFDLFRIRKLDTGLLKCYSLLCWIESRRLGKQVGFLDPSMVNEVNLRQSFTKVVDYVNQCLWAHQDKEYIMCAHNQERHWILLVIVPKWTRVTYLNSNKSKDYDFTEITKALNMAWGPYVEKGGRHKEGKDELYHDTKFACAQQIGNQCGLHVCHNMSTLLREVKDFNPEVVANGE</sequence>
<comment type="similarity">
    <text evidence="1">Belongs to the peptidase C48 family.</text>
</comment>
<evidence type="ECO:0000259" key="5">
    <source>
        <dbReference type="Pfam" id="PF02902"/>
    </source>
</evidence>
<dbReference type="PANTHER" id="PTHR33018:SF30">
    <property type="entry name" value="OS02G0502850 PROTEIN"/>
    <property type="match status" value="1"/>
</dbReference>
<name>Q2QS49_ORYSJ</name>
<evidence type="ECO:0000256" key="3">
    <source>
        <dbReference type="ARBA" id="ARBA00022801"/>
    </source>
</evidence>
<accession>Q2QS49</accession>
<evidence type="ECO:0000256" key="4">
    <source>
        <dbReference type="SAM" id="MobiDB-lite"/>
    </source>
</evidence>
<gene>
    <name evidence="7" type="ordered locus">LOC_Os12g25340</name>
</gene>
<protein>
    <submittedName>
        <fullName evidence="7">Transposon protein, putative, CACTA, En/Spm sub-class</fullName>
    </submittedName>
</protein>
<reference evidence="7" key="1">
    <citation type="journal article" date="2005" name="BMC Biol.">
        <title>The sequence of rice chromosomes 11 and 12, rich in disease resistance genes and recent gene duplications.</title>
        <authorList>
            <consortium name="The rice chromosomes 11 and 12 sequencing consortia"/>
        </authorList>
    </citation>
    <scope>NUCLEOTIDE SEQUENCE [LARGE SCALE GENOMIC DNA]</scope>
</reference>
<feature type="compositionally biased region" description="Basic and acidic residues" evidence="4">
    <location>
        <begin position="542"/>
        <end position="560"/>
    </location>
</feature>
<evidence type="ECO:0000313" key="7">
    <source>
        <dbReference type="EMBL" id="ABA98329.1"/>
    </source>
</evidence>
<evidence type="ECO:0000256" key="1">
    <source>
        <dbReference type="ARBA" id="ARBA00005234"/>
    </source>
</evidence>
<feature type="region of interest" description="Disordered" evidence="4">
    <location>
        <begin position="481"/>
        <end position="507"/>
    </location>
</feature>